<keyword evidence="2" id="KW-1133">Transmembrane helix</keyword>
<keyword evidence="2" id="KW-0472">Membrane</keyword>
<protein>
    <submittedName>
        <fullName evidence="4">Serine/threonine protein phosphatase PrpC</fullName>
    </submittedName>
</protein>
<dbReference type="OrthoDB" id="9801841at2"/>
<dbReference type="Pfam" id="PF07228">
    <property type="entry name" value="SpoIIE"/>
    <property type="match status" value="1"/>
</dbReference>
<feature type="compositionally biased region" description="Acidic residues" evidence="1">
    <location>
        <begin position="277"/>
        <end position="296"/>
    </location>
</feature>
<feature type="region of interest" description="Disordered" evidence="1">
    <location>
        <begin position="260"/>
        <end position="298"/>
    </location>
</feature>
<dbReference type="InterPro" id="IPR036457">
    <property type="entry name" value="PPM-type-like_dom_sf"/>
</dbReference>
<comment type="caution">
    <text evidence="4">The sequence shown here is derived from an EMBL/GenBank/DDBJ whole genome shotgun (WGS) entry which is preliminary data.</text>
</comment>
<sequence>MAELRWGAATHEGQLRSQNEDHHYVGENLFVVADGMGGHLAGEVASEMAVDRLRDNLPGDADNTLDQLVAAIDEANDEIYDGSMHNPDQAGMGTTVTAVAVVADPHDGEAFGIANVGDSRGYVMRHARLRQLTIDHSFVQELVAEGAISREEARYHPRRNIVTRALGIEPGVRVDSWTMPIFQGDRILLCSDGLVDEITDDHITEVLLEHPDPNEAAQALVDAANEAGGRDNITVVIIDVVEGDDPPDPTEEFDVVPLWADDDGDDTGEVQIVADPLPDDEHDDANDDDGDGDEHDDTTGVIAATAAVAAVTADESTDAATGTDVDAAGDTVEVDEPQLPPADDGAPAVVPTPPPVATPKRKRSRTQGFFRFLLILGVAAVLVLGFVIMAAWARSGYFVAFDEQDRVVVYQGREDGFLWFEPTPEAYGQYTRDELDDESIALVEDNVHFESRDNAKAFVAQRLSPRSELDDSSEGGEPATSSADSSGTSSATSSPGDG</sequence>
<feature type="domain" description="PPM-type phosphatase" evidence="3">
    <location>
        <begin position="5"/>
        <end position="240"/>
    </location>
</feature>
<accession>A0A4R7I6F1</accession>
<evidence type="ECO:0000313" key="5">
    <source>
        <dbReference type="Proteomes" id="UP000294558"/>
    </source>
</evidence>
<dbReference type="GO" id="GO:0004722">
    <property type="term" value="F:protein serine/threonine phosphatase activity"/>
    <property type="evidence" value="ECO:0007669"/>
    <property type="project" value="InterPro"/>
</dbReference>
<dbReference type="CDD" id="cd00143">
    <property type="entry name" value="PP2Cc"/>
    <property type="match status" value="1"/>
</dbReference>
<dbReference type="PROSITE" id="PS51746">
    <property type="entry name" value="PPM_2"/>
    <property type="match status" value="1"/>
</dbReference>
<feature type="region of interest" description="Disordered" evidence="1">
    <location>
        <begin position="462"/>
        <end position="498"/>
    </location>
</feature>
<dbReference type="EMBL" id="SOAU01000001">
    <property type="protein sequence ID" value="TDT18343.1"/>
    <property type="molecule type" value="Genomic_DNA"/>
</dbReference>
<dbReference type="Gene3D" id="3.60.40.10">
    <property type="entry name" value="PPM-type phosphatase domain"/>
    <property type="match status" value="1"/>
</dbReference>
<keyword evidence="5" id="KW-1185">Reference proteome</keyword>
<dbReference type="NCBIfam" id="NF033484">
    <property type="entry name" value="Stp1_PP2C_phos"/>
    <property type="match status" value="1"/>
</dbReference>
<evidence type="ECO:0000256" key="1">
    <source>
        <dbReference type="SAM" id="MobiDB-lite"/>
    </source>
</evidence>
<dbReference type="InterPro" id="IPR001932">
    <property type="entry name" value="PPM-type_phosphatase-like_dom"/>
</dbReference>
<evidence type="ECO:0000259" key="3">
    <source>
        <dbReference type="PROSITE" id="PS51746"/>
    </source>
</evidence>
<proteinExistence type="predicted"/>
<reference evidence="4 5" key="1">
    <citation type="submission" date="2019-03" db="EMBL/GenBank/DDBJ databases">
        <title>Sequencing the genomes of 1000 actinobacteria strains.</title>
        <authorList>
            <person name="Klenk H.-P."/>
        </authorList>
    </citation>
    <scope>NUCLEOTIDE SEQUENCE [LARGE SCALE GENOMIC DNA]</scope>
    <source>
        <strain evidence="4 5">DSM 18936</strain>
    </source>
</reference>
<dbReference type="Proteomes" id="UP000294558">
    <property type="component" value="Unassembled WGS sequence"/>
</dbReference>
<dbReference type="AlphaFoldDB" id="A0A4R7I6F1"/>
<dbReference type="SMART" id="SM00331">
    <property type="entry name" value="PP2C_SIG"/>
    <property type="match status" value="1"/>
</dbReference>
<evidence type="ECO:0000313" key="4">
    <source>
        <dbReference type="EMBL" id="TDT18343.1"/>
    </source>
</evidence>
<evidence type="ECO:0000256" key="2">
    <source>
        <dbReference type="SAM" id="Phobius"/>
    </source>
</evidence>
<feature type="compositionally biased region" description="Low complexity" evidence="1">
    <location>
        <begin position="478"/>
        <end position="498"/>
    </location>
</feature>
<feature type="region of interest" description="Disordered" evidence="1">
    <location>
        <begin position="334"/>
        <end position="361"/>
    </location>
</feature>
<name>A0A4R7I6F1_9ACTN</name>
<feature type="transmembrane region" description="Helical" evidence="2">
    <location>
        <begin position="369"/>
        <end position="393"/>
    </location>
</feature>
<dbReference type="RefSeq" id="WP_133870569.1">
    <property type="nucleotide sequence ID" value="NZ_SOAU01000001.1"/>
</dbReference>
<gene>
    <name evidence="4" type="ORF">BDK89_3963</name>
</gene>
<keyword evidence="2" id="KW-0812">Transmembrane</keyword>
<dbReference type="InterPro" id="IPR015655">
    <property type="entry name" value="PP2C"/>
</dbReference>
<dbReference type="SMART" id="SM00332">
    <property type="entry name" value="PP2Cc"/>
    <property type="match status" value="1"/>
</dbReference>
<organism evidence="4 5">
    <name type="scientific">Ilumatobacter fluminis</name>
    <dbReference type="NCBI Taxonomy" id="467091"/>
    <lineage>
        <taxon>Bacteria</taxon>
        <taxon>Bacillati</taxon>
        <taxon>Actinomycetota</taxon>
        <taxon>Acidimicrobiia</taxon>
        <taxon>Acidimicrobiales</taxon>
        <taxon>Ilumatobacteraceae</taxon>
        <taxon>Ilumatobacter</taxon>
    </lineage>
</organism>
<dbReference type="SUPFAM" id="SSF81606">
    <property type="entry name" value="PP2C-like"/>
    <property type="match status" value="1"/>
</dbReference>
<dbReference type="PANTHER" id="PTHR47992">
    <property type="entry name" value="PROTEIN PHOSPHATASE"/>
    <property type="match status" value="1"/>
</dbReference>